<dbReference type="GO" id="GO:0005730">
    <property type="term" value="C:nucleolus"/>
    <property type="evidence" value="ECO:0007669"/>
    <property type="project" value="UniProtKB-SubCell"/>
</dbReference>
<evidence type="ECO:0000256" key="10">
    <source>
        <dbReference type="SAM" id="MobiDB-lite"/>
    </source>
</evidence>
<dbReference type="GO" id="GO:0003691">
    <property type="term" value="F:double-stranded telomeric DNA binding"/>
    <property type="evidence" value="ECO:0007669"/>
    <property type="project" value="InterPro"/>
</dbReference>
<keyword evidence="6" id="KW-0238">DNA-binding</keyword>
<keyword evidence="7" id="KW-0804">Transcription</keyword>
<dbReference type="CDD" id="cd11660">
    <property type="entry name" value="SANT_TRF"/>
    <property type="match status" value="1"/>
</dbReference>
<feature type="compositionally biased region" description="Basic and acidic residues" evidence="10">
    <location>
        <begin position="57"/>
        <end position="70"/>
    </location>
</feature>
<dbReference type="PANTHER" id="PTHR46267">
    <property type="entry name" value="SINGLE MYB HISTONE 4"/>
    <property type="match status" value="1"/>
</dbReference>
<dbReference type="Gene3D" id="1.10.246.220">
    <property type="match status" value="1"/>
</dbReference>
<evidence type="ECO:0000313" key="15">
    <source>
        <dbReference type="Proteomes" id="UP000316726"/>
    </source>
</evidence>
<dbReference type="InterPro" id="IPR005818">
    <property type="entry name" value="Histone_H1/H5_H15"/>
</dbReference>
<dbReference type="SMART" id="SM00717">
    <property type="entry name" value="SANT"/>
    <property type="match status" value="1"/>
</dbReference>
<feature type="domain" description="H15" evidence="13">
    <location>
        <begin position="209"/>
        <end position="283"/>
    </location>
</feature>
<feature type="compositionally biased region" description="Polar residues" evidence="10">
    <location>
        <begin position="117"/>
        <end position="127"/>
    </location>
</feature>
<keyword evidence="5 9" id="KW-0175">Coiled coil</keyword>
<evidence type="ECO:0000259" key="13">
    <source>
        <dbReference type="PROSITE" id="PS51504"/>
    </source>
</evidence>
<name>A0A5B8N071_9CHLO</name>
<sequence>MGAPKVRWTEEEEMALRQGVEKHGTGRWKYIKTDPDFEMVLSKRSNVDLKDKWRNILVARGDKEKPSSARKERKRKQKTVEGKTDGSKEGQESWEERGNPSESPGTSTGGGSESARTKGTPSPVSGSKKQKRPTLKQDLPKGEAVEAVEDPPPPRNGKVLAEARDIAKEGGRREREAVAATAAVPEALAGPGQGHGNAPGGGMNGVRKENPPIDQKVIAAIIALKASGHEQATAQAIFTWMAGRYDKASFPLTQQEVSRHLKSMCQENKLLREKNSLCYTLPPWDTQRHNFSISNISKKQKQKQEMRKLQHFQFQSAADAVEVAAQAVVEALAAAENAENAMAEAVALEAQATALKQQEESFRSTRPFKKR</sequence>
<keyword evidence="15" id="KW-1185">Reference proteome</keyword>
<evidence type="ECO:0000256" key="6">
    <source>
        <dbReference type="ARBA" id="ARBA00023125"/>
    </source>
</evidence>
<feature type="compositionally biased region" description="Basic and acidic residues" evidence="10">
    <location>
        <begin position="78"/>
        <end position="99"/>
    </location>
</feature>
<dbReference type="PROSITE" id="PS51504">
    <property type="entry name" value="H15"/>
    <property type="match status" value="1"/>
</dbReference>
<dbReference type="PANTHER" id="PTHR46267:SF15">
    <property type="entry name" value="WINGED HELIX-TURN-HELIX TRANSCRIPTION REPRESSOR DNA-BINDING PROTEIN-RELATED"/>
    <property type="match status" value="1"/>
</dbReference>
<dbReference type="EMBL" id="CP031053">
    <property type="protein sequence ID" value="QDZ25961.1"/>
    <property type="molecule type" value="Genomic_DNA"/>
</dbReference>
<accession>A0A5B8N071</accession>
<dbReference type="InterPro" id="IPR009057">
    <property type="entry name" value="Homeodomain-like_sf"/>
</dbReference>
<reference evidence="14 15" key="1">
    <citation type="submission" date="2018-07" db="EMBL/GenBank/DDBJ databases">
        <title>The complete nuclear genome of the prasinophyte Chloropicon primus (CCMP1205).</title>
        <authorList>
            <person name="Pombert J.-F."/>
            <person name="Otis C."/>
            <person name="Turmel M."/>
            <person name="Lemieux C."/>
        </authorList>
    </citation>
    <scope>NUCLEOTIDE SEQUENCE [LARGE SCALE GENOMIC DNA]</scope>
    <source>
        <strain evidence="14 15">CCMP1205</strain>
    </source>
</reference>
<dbReference type="Pfam" id="PF00249">
    <property type="entry name" value="Myb_DNA-binding"/>
    <property type="match status" value="1"/>
</dbReference>
<feature type="region of interest" description="Disordered" evidence="10">
    <location>
        <begin position="184"/>
        <end position="210"/>
    </location>
</feature>
<dbReference type="AlphaFoldDB" id="A0A5B8N071"/>
<feature type="coiled-coil region" evidence="9">
    <location>
        <begin position="331"/>
        <end position="358"/>
    </location>
</feature>
<dbReference type="PROSITE" id="PS51294">
    <property type="entry name" value="HTH_MYB"/>
    <property type="match status" value="1"/>
</dbReference>
<proteinExistence type="predicted"/>
<dbReference type="Proteomes" id="UP000316726">
    <property type="component" value="Chromosome 20"/>
</dbReference>
<dbReference type="InterPro" id="IPR017930">
    <property type="entry name" value="Myb_dom"/>
</dbReference>
<feature type="compositionally biased region" description="Gly residues" evidence="10">
    <location>
        <begin position="191"/>
        <end position="204"/>
    </location>
</feature>
<dbReference type="PROSITE" id="PS50090">
    <property type="entry name" value="MYB_LIKE"/>
    <property type="match status" value="1"/>
</dbReference>
<evidence type="ECO:0000256" key="8">
    <source>
        <dbReference type="ARBA" id="ARBA00023242"/>
    </source>
</evidence>
<evidence type="ECO:0000256" key="7">
    <source>
        <dbReference type="ARBA" id="ARBA00023163"/>
    </source>
</evidence>
<evidence type="ECO:0000256" key="5">
    <source>
        <dbReference type="ARBA" id="ARBA00023054"/>
    </source>
</evidence>
<dbReference type="SUPFAM" id="SSF46689">
    <property type="entry name" value="Homeodomain-like"/>
    <property type="match status" value="1"/>
</dbReference>
<comment type="subcellular location">
    <subcellularLocation>
        <location evidence="1">Chromosome</location>
    </subcellularLocation>
    <subcellularLocation>
        <location evidence="2">Nucleus</location>
        <location evidence="2">Nucleolus</location>
    </subcellularLocation>
</comment>
<evidence type="ECO:0000256" key="1">
    <source>
        <dbReference type="ARBA" id="ARBA00004286"/>
    </source>
</evidence>
<protein>
    <recommendedName>
        <fullName evidence="16">MYB transcription factor</fullName>
    </recommendedName>
</protein>
<dbReference type="GO" id="GO:0000786">
    <property type="term" value="C:nucleosome"/>
    <property type="evidence" value="ECO:0007669"/>
    <property type="project" value="InterPro"/>
</dbReference>
<evidence type="ECO:0000256" key="2">
    <source>
        <dbReference type="ARBA" id="ARBA00004604"/>
    </source>
</evidence>
<dbReference type="FunFam" id="1.10.10.60:FF:000168">
    <property type="entry name" value="Telomere repeat-binding factor 1"/>
    <property type="match status" value="1"/>
</dbReference>
<keyword evidence="4" id="KW-0805">Transcription regulation</keyword>
<evidence type="ECO:0000259" key="11">
    <source>
        <dbReference type="PROSITE" id="PS50090"/>
    </source>
</evidence>
<dbReference type="InterPro" id="IPR044597">
    <property type="entry name" value="SMH1-6"/>
</dbReference>
<evidence type="ECO:0000256" key="9">
    <source>
        <dbReference type="SAM" id="Coils"/>
    </source>
</evidence>
<dbReference type="InterPro" id="IPR001005">
    <property type="entry name" value="SANT/Myb"/>
</dbReference>
<dbReference type="GO" id="GO:0006334">
    <property type="term" value="P:nucleosome assembly"/>
    <property type="evidence" value="ECO:0007669"/>
    <property type="project" value="InterPro"/>
</dbReference>
<feature type="domain" description="HTH myb-type" evidence="12">
    <location>
        <begin position="1"/>
        <end position="61"/>
    </location>
</feature>
<organism evidence="14 15">
    <name type="scientific">Chloropicon primus</name>
    <dbReference type="NCBI Taxonomy" id="1764295"/>
    <lineage>
        <taxon>Eukaryota</taxon>
        <taxon>Viridiplantae</taxon>
        <taxon>Chlorophyta</taxon>
        <taxon>Chloropicophyceae</taxon>
        <taxon>Chloropicales</taxon>
        <taxon>Chloropicaceae</taxon>
        <taxon>Chloropicon</taxon>
    </lineage>
</organism>
<keyword evidence="8" id="KW-0539">Nucleus</keyword>
<evidence type="ECO:0000259" key="12">
    <source>
        <dbReference type="PROSITE" id="PS51294"/>
    </source>
</evidence>
<feature type="domain" description="Myb-like" evidence="11">
    <location>
        <begin position="5"/>
        <end position="57"/>
    </location>
</feature>
<dbReference type="OrthoDB" id="608866at2759"/>
<gene>
    <name evidence="14" type="ORF">A3770_20p84790</name>
</gene>
<feature type="region of interest" description="Disordered" evidence="10">
    <location>
        <begin position="57"/>
        <end position="160"/>
    </location>
</feature>
<keyword evidence="3" id="KW-0158">Chromosome</keyword>
<evidence type="ECO:0000256" key="4">
    <source>
        <dbReference type="ARBA" id="ARBA00023015"/>
    </source>
</evidence>
<dbReference type="STRING" id="1764295.A0A5B8N071"/>
<evidence type="ECO:0000313" key="14">
    <source>
        <dbReference type="EMBL" id="QDZ25961.1"/>
    </source>
</evidence>
<evidence type="ECO:0000256" key="3">
    <source>
        <dbReference type="ARBA" id="ARBA00022454"/>
    </source>
</evidence>
<evidence type="ECO:0008006" key="16">
    <source>
        <dbReference type="Google" id="ProtNLM"/>
    </source>
</evidence>